<evidence type="ECO:0000256" key="1">
    <source>
        <dbReference type="SAM" id="MobiDB-lite"/>
    </source>
</evidence>
<dbReference type="Proteomes" id="UP001500449">
    <property type="component" value="Unassembled WGS sequence"/>
</dbReference>
<comment type="caution">
    <text evidence="2">The sequence shown here is derived from an EMBL/GenBank/DDBJ whole genome shotgun (WGS) entry which is preliminary data.</text>
</comment>
<evidence type="ECO:0000313" key="2">
    <source>
        <dbReference type="EMBL" id="GAA1869679.1"/>
    </source>
</evidence>
<organism evidence="2 3">
    <name type="scientific">Pseudonocardia ailaonensis</name>
    <dbReference type="NCBI Taxonomy" id="367279"/>
    <lineage>
        <taxon>Bacteria</taxon>
        <taxon>Bacillati</taxon>
        <taxon>Actinomycetota</taxon>
        <taxon>Actinomycetes</taxon>
        <taxon>Pseudonocardiales</taxon>
        <taxon>Pseudonocardiaceae</taxon>
        <taxon>Pseudonocardia</taxon>
    </lineage>
</organism>
<proteinExistence type="predicted"/>
<protein>
    <submittedName>
        <fullName evidence="2">Uncharacterized protein</fullName>
    </submittedName>
</protein>
<sequence length="115" mass="11851">MSKAGGCADDPREGEGRSLDARAEPGVTRSTHAVSTIEENTTATAGNATTAGRDGGCTSAGNAGSTARHGPDARWPDDAQVRDLSEAGPLRYRDPRPLCVTADGEMCRGTTRHGP</sequence>
<feature type="compositionally biased region" description="Polar residues" evidence="1">
    <location>
        <begin position="28"/>
        <end position="39"/>
    </location>
</feature>
<keyword evidence="3" id="KW-1185">Reference proteome</keyword>
<accession>A0ABN2NIR4</accession>
<evidence type="ECO:0000313" key="3">
    <source>
        <dbReference type="Proteomes" id="UP001500449"/>
    </source>
</evidence>
<gene>
    <name evidence="2" type="ORF">GCM10009836_57840</name>
</gene>
<feature type="compositionally biased region" description="Basic and acidic residues" evidence="1">
    <location>
        <begin position="9"/>
        <end position="23"/>
    </location>
</feature>
<feature type="region of interest" description="Disordered" evidence="1">
    <location>
        <begin position="1"/>
        <end position="77"/>
    </location>
</feature>
<name>A0ABN2NIR4_9PSEU</name>
<dbReference type="EMBL" id="BAAAQK010000024">
    <property type="protein sequence ID" value="GAA1869679.1"/>
    <property type="molecule type" value="Genomic_DNA"/>
</dbReference>
<feature type="compositionally biased region" description="Low complexity" evidence="1">
    <location>
        <begin position="40"/>
        <end position="52"/>
    </location>
</feature>
<reference evidence="2 3" key="1">
    <citation type="journal article" date="2019" name="Int. J. Syst. Evol. Microbiol.">
        <title>The Global Catalogue of Microorganisms (GCM) 10K type strain sequencing project: providing services to taxonomists for standard genome sequencing and annotation.</title>
        <authorList>
            <consortium name="The Broad Institute Genomics Platform"/>
            <consortium name="The Broad Institute Genome Sequencing Center for Infectious Disease"/>
            <person name="Wu L."/>
            <person name="Ma J."/>
        </authorList>
    </citation>
    <scope>NUCLEOTIDE SEQUENCE [LARGE SCALE GENOMIC DNA]</scope>
    <source>
        <strain evidence="2 3">JCM 16009</strain>
    </source>
</reference>